<comment type="cofactor">
    <cofactor evidence="1">
        <name>FAD</name>
        <dbReference type="ChEBI" id="CHEBI:57692"/>
    </cofactor>
</comment>
<evidence type="ECO:0000313" key="7">
    <source>
        <dbReference type="EMBL" id="JAC66418.1"/>
    </source>
</evidence>
<evidence type="ECO:0000256" key="4">
    <source>
        <dbReference type="ARBA" id="ARBA00022827"/>
    </source>
</evidence>
<keyword evidence="5" id="KW-0560">Oxidoreductase</keyword>
<dbReference type="UniPathway" id="UPA00193"/>
<evidence type="ECO:0000256" key="1">
    <source>
        <dbReference type="ARBA" id="ARBA00001974"/>
    </source>
</evidence>
<dbReference type="GO" id="GO:0006555">
    <property type="term" value="P:methionine metabolic process"/>
    <property type="evidence" value="ECO:0007669"/>
    <property type="project" value="InterPro"/>
</dbReference>
<accession>A0A061R353</accession>
<proteinExistence type="predicted"/>
<evidence type="ECO:0000256" key="5">
    <source>
        <dbReference type="ARBA" id="ARBA00023002"/>
    </source>
</evidence>
<dbReference type="GO" id="GO:0004489">
    <property type="term" value="F:methylenetetrahydrofolate reductase [NAD(P)H] activity"/>
    <property type="evidence" value="ECO:0007669"/>
    <property type="project" value="InterPro"/>
</dbReference>
<name>A0A061R353_9CHLO</name>
<organism evidence="7">
    <name type="scientific">Tetraselmis sp. GSL018</name>
    <dbReference type="NCBI Taxonomy" id="582737"/>
    <lineage>
        <taxon>Eukaryota</taxon>
        <taxon>Viridiplantae</taxon>
        <taxon>Chlorophyta</taxon>
        <taxon>core chlorophytes</taxon>
        <taxon>Chlorodendrophyceae</taxon>
        <taxon>Chlorodendrales</taxon>
        <taxon>Chlorodendraceae</taxon>
        <taxon>Tetraselmis</taxon>
    </lineage>
</organism>
<dbReference type="InterPro" id="IPR003171">
    <property type="entry name" value="Mehydrof_redctse-like"/>
</dbReference>
<dbReference type="Gene3D" id="3.20.20.220">
    <property type="match status" value="1"/>
</dbReference>
<dbReference type="Pfam" id="PF02219">
    <property type="entry name" value="MTHFR"/>
    <property type="match status" value="1"/>
</dbReference>
<comment type="pathway">
    <text evidence="2 6">One-carbon metabolism; tetrahydrofolate interconversion.</text>
</comment>
<evidence type="ECO:0000256" key="3">
    <source>
        <dbReference type="ARBA" id="ARBA00022630"/>
    </source>
</evidence>
<dbReference type="AlphaFoldDB" id="A0A061R353"/>
<keyword evidence="4" id="KW-0274">FAD</keyword>
<dbReference type="EMBL" id="GBEZ01020228">
    <property type="protein sequence ID" value="JAC66418.1"/>
    <property type="molecule type" value="Transcribed_RNA"/>
</dbReference>
<sequence length="263" mass="28692">MRGGIGNAASPTPPAADEIRSSRWLVRTVGVQCRSRRELGEHILRQAFGNDDGDADQIGAANALLCVSGSHPVRQLSIMGRLLPSSLDTLAMAGEMKARGNLPGSLRLWAVENPLLEYDAQRLRRKIEAGAEVVVTQPPLDWDSFQRWADDADRLGLLEQCQLVVGLPMLSSAGNLAFWLQLCGAHSAPWAQSVLKRWSDEESKGAESFQEWRLQQTVELMQRIGSLPGAAGVHVMPLTKRAREDALAVIESGAIAPWVVQDD</sequence>
<evidence type="ECO:0000256" key="2">
    <source>
        <dbReference type="ARBA" id="ARBA00004777"/>
    </source>
</evidence>
<dbReference type="SUPFAM" id="SSF51730">
    <property type="entry name" value="FAD-linked oxidoreductase"/>
    <property type="match status" value="1"/>
</dbReference>
<reference evidence="7" key="1">
    <citation type="submission" date="2014-05" db="EMBL/GenBank/DDBJ databases">
        <title>The transcriptome of the halophilic microalga Tetraselmis sp. GSL018 isolated from the Great Salt Lake, Utah.</title>
        <authorList>
            <person name="Jinkerson R.E."/>
            <person name="D'Adamo S."/>
            <person name="Posewitz M.C."/>
        </authorList>
    </citation>
    <scope>NUCLEOTIDE SEQUENCE</scope>
    <source>
        <strain evidence="7">GSL018</strain>
    </source>
</reference>
<gene>
    <name evidence="7" type="ORF">TSPGSL018_13702</name>
</gene>
<keyword evidence="3" id="KW-0285">Flavoprotein</keyword>
<dbReference type="GO" id="GO:0035999">
    <property type="term" value="P:tetrahydrofolate interconversion"/>
    <property type="evidence" value="ECO:0007669"/>
    <property type="project" value="UniProtKB-UniPathway"/>
</dbReference>
<evidence type="ECO:0000256" key="6">
    <source>
        <dbReference type="RuleBase" id="RU004254"/>
    </source>
</evidence>
<dbReference type="InterPro" id="IPR029041">
    <property type="entry name" value="FAD-linked_oxidoreductase-like"/>
</dbReference>
<protein>
    <submittedName>
        <fullName evidence="7">Uncharacterized protein</fullName>
    </submittedName>
</protein>